<dbReference type="CDD" id="cd00413">
    <property type="entry name" value="Glyco_hydrolase_16"/>
    <property type="match status" value="1"/>
</dbReference>
<proteinExistence type="predicted"/>
<accession>A0A0D8IV56</accession>
<dbReference type="InterPro" id="IPR050546">
    <property type="entry name" value="Glycosyl_Hydrlase_16"/>
</dbReference>
<dbReference type="GO" id="GO:0004553">
    <property type="term" value="F:hydrolase activity, hydrolyzing O-glycosyl compounds"/>
    <property type="evidence" value="ECO:0007669"/>
    <property type="project" value="InterPro"/>
</dbReference>
<dbReference type="RefSeq" id="WP_050006439.1">
    <property type="nucleotide sequence ID" value="NZ_CAUWGP010000054.1"/>
</dbReference>
<feature type="domain" description="F5/8 type C" evidence="3">
    <location>
        <begin position="295"/>
        <end position="446"/>
    </location>
</feature>
<evidence type="ECO:0000259" key="3">
    <source>
        <dbReference type="PROSITE" id="PS50022"/>
    </source>
</evidence>
<dbReference type="GeneID" id="42858295"/>
<evidence type="ECO:0000256" key="1">
    <source>
        <dbReference type="ARBA" id="ARBA00023295"/>
    </source>
</evidence>
<evidence type="ECO:0000313" key="6">
    <source>
        <dbReference type="Proteomes" id="UP000032483"/>
    </source>
</evidence>
<dbReference type="InterPro" id="IPR008979">
    <property type="entry name" value="Galactose-bd-like_sf"/>
</dbReference>
<evidence type="ECO:0000256" key="2">
    <source>
        <dbReference type="SAM" id="SignalP"/>
    </source>
</evidence>
<dbReference type="Proteomes" id="UP000032483">
    <property type="component" value="Unassembled WGS sequence"/>
</dbReference>
<dbReference type="PROSITE" id="PS51762">
    <property type="entry name" value="GH16_2"/>
    <property type="match status" value="1"/>
</dbReference>
<reference evidence="5" key="1">
    <citation type="submission" date="2015-02" db="EMBL/GenBank/DDBJ databases">
        <title>A novel member of the family Ruminococcaceae isolated from human feces.</title>
        <authorList>
            <person name="Shkoporov A.N."/>
            <person name="Chaplin A.V."/>
            <person name="Motuzova O.V."/>
            <person name="Kafarskaia L.I."/>
            <person name="Khokhlova E.V."/>
            <person name="Efimov B.A."/>
        </authorList>
    </citation>
    <scope>NUCLEOTIDE SEQUENCE [LARGE SCALE GENOMIC DNA]</scope>
    <source>
        <strain evidence="5">585-1</strain>
    </source>
</reference>
<dbReference type="EMBL" id="JXXK01000037">
    <property type="protein sequence ID" value="KJF38575.1"/>
    <property type="molecule type" value="Genomic_DNA"/>
</dbReference>
<evidence type="ECO:0000313" key="5">
    <source>
        <dbReference type="EMBL" id="KJF38575.1"/>
    </source>
</evidence>
<protein>
    <recommendedName>
        <fullName evidence="7">Family 16 glycosylhydrolase</fullName>
    </recommendedName>
</protein>
<keyword evidence="1" id="KW-0326">Glycosidase</keyword>
<feature type="signal peptide" evidence="2">
    <location>
        <begin position="1"/>
        <end position="20"/>
    </location>
</feature>
<evidence type="ECO:0008006" key="7">
    <source>
        <dbReference type="Google" id="ProtNLM"/>
    </source>
</evidence>
<feature type="chain" id="PRO_5002330598" description="Family 16 glycosylhydrolase" evidence="2">
    <location>
        <begin position="21"/>
        <end position="591"/>
    </location>
</feature>
<organism evidence="5 6">
    <name type="scientific">Ruthenibacterium lactatiformans</name>
    <dbReference type="NCBI Taxonomy" id="1550024"/>
    <lineage>
        <taxon>Bacteria</taxon>
        <taxon>Bacillati</taxon>
        <taxon>Bacillota</taxon>
        <taxon>Clostridia</taxon>
        <taxon>Eubacteriales</taxon>
        <taxon>Oscillospiraceae</taxon>
        <taxon>Ruthenibacterium</taxon>
    </lineage>
</organism>
<sequence>MHLRKGIGAVILAGAVAVSAAPTAYCNDTGTEPIERPGWTLVFQEEFNDAVLNPAKFSDSYMPHWTTPEQSLAHYDVVDGILSLRIDKETQGPWWAFDDVQKISSIQTGMRDGMHNFWDTCTITDHHRAVTNFETKYGYFELRARVPHDGGLHSAWWMIGTEARADETAEIDVFEICGPDVKAGKSRVRVSVHPWTDGGCKEQSLDYYPACDVSQDFHVYGFEWQPGGMKFYFDGQLVKETSQSPDYKMTTFLGIYENDSPLWSGTPDYNSEYPKRFEIDYFRVYKTDEMLARDAADNRAPAAGENLAPYAVAGAAQDWNWESPPSNMIDNDAYSAMQSNEAPNFPQYLYLDWEETQTFDTFIMKAAYGKGQAPTNWELEVSADGETGWVPVAASGDVNWNGNDWHVENQILHFPAAQGKSLRIKVNSANLQWNHYAINEILVKDSSASPLNANIATESTSEWNSENGGLLTDGDHSEAAQSADRITLPTDIVLSWPEPVSFDQIQMHCWYAQNQAPTKISFQVSQDGQIWQEIVPPTVLAWEYADTTLENQTFSFEQVQEVRFLRMKVHDANLKWKHFAISELEVYNRQS</sequence>
<dbReference type="Gene3D" id="2.60.120.200">
    <property type="match status" value="1"/>
</dbReference>
<dbReference type="InterPro" id="IPR000757">
    <property type="entry name" value="Beta-glucanase-like"/>
</dbReference>
<dbReference type="SUPFAM" id="SSF49899">
    <property type="entry name" value="Concanavalin A-like lectins/glucanases"/>
    <property type="match status" value="1"/>
</dbReference>
<dbReference type="PANTHER" id="PTHR10963">
    <property type="entry name" value="GLYCOSYL HYDROLASE-RELATED"/>
    <property type="match status" value="1"/>
</dbReference>
<dbReference type="PROSITE" id="PS50022">
    <property type="entry name" value="FA58C_3"/>
    <property type="match status" value="1"/>
</dbReference>
<dbReference type="SUPFAM" id="SSF49785">
    <property type="entry name" value="Galactose-binding domain-like"/>
    <property type="match status" value="2"/>
</dbReference>
<name>A0A0D8IV56_9FIRM</name>
<dbReference type="AlphaFoldDB" id="A0A0D8IV56"/>
<dbReference type="Gene3D" id="2.60.120.260">
    <property type="entry name" value="Galactose-binding domain-like"/>
    <property type="match status" value="2"/>
</dbReference>
<dbReference type="GO" id="GO:0009251">
    <property type="term" value="P:glucan catabolic process"/>
    <property type="evidence" value="ECO:0007669"/>
    <property type="project" value="TreeGrafter"/>
</dbReference>
<dbReference type="InterPro" id="IPR013320">
    <property type="entry name" value="ConA-like_dom_sf"/>
</dbReference>
<comment type="caution">
    <text evidence="5">The sequence shown here is derived from an EMBL/GenBank/DDBJ whole genome shotgun (WGS) entry which is preliminary data.</text>
</comment>
<dbReference type="InterPro" id="IPR000421">
    <property type="entry name" value="FA58C"/>
</dbReference>
<dbReference type="Pfam" id="PF00722">
    <property type="entry name" value="Glyco_hydro_16"/>
    <property type="match status" value="1"/>
</dbReference>
<keyword evidence="2" id="KW-0732">Signal</keyword>
<keyword evidence="6" id="KW-1185">Reference proteome</keyword>
<keyword evidence="1" id="KW-0378">Hydrolase</keyword>
<feature type="domain" description="GH16" evidence="4">
    <location>
        <begin position="27"/>
        <end position="290"/>
    </location>
</feature>
<dbReference type="Pfam" id="PF00754">
    <property type="entry name" value="F5_F8_type_C"/>
    <property type="match status" value="2"/>
</dbReference>
<evidence type="ECO:0000259" key="4">
    <source>
        <dbReference type="PROSITE" id="PS51762"/>
    </source>
</evidence>
<gene>
    <name evidence="5" type="ORF">TQ39_17280</name>
</gene>
<dbReference type="PANTHER" id="PTHR10963:SF24">
    <property type="entry name" value="GLYCOSIDASE C21B10.07-RELATED"/>
    <property type="match status" value="1"/>
</dbReference>